<organism evidence="12 13">
    <name type="scientific">Halomonas dongshanensis</name>
    <dbReference type="NCBI Taxonomy" id="2890835"/>
    <lineage>
        <taxon>Bacteria</taxon>
        <taxon>Pseudomonadati</taxon>
        <taxon>Pseudomonadota</taxon>
        <taxon>Gammaproteobacteria</taxon>
        <taxon>Oceanospirillales</taxon>
        <taxon>Halomonadaceae</taxon>
        <taxon>Halomonas</taxon>
    </lineage>
</organism>
<feature type="transmembrane region" description="Helical" evidence="10">
    <location>
        <begin position="146"/>
        <end position="166"/>
    </location>
</feature>
<keyword evidence="3 9" id="KW-0813">Transport</keyword>
<name>A0ABT2ECS2_9GAMM</name>
<dbReference type="EMBL" id="JAJISC010000003">
    <property type="protein sequence ID" value="MCS2609368.1"/>
    <property type="molecule type" value="Genomic_DNA"/>
</dbReference>
<dbReference type="Gene3D" id="1.20.81.30">
    <property type="entry name" value="Type II secretion system (T2SS), domain F"/>
    <property type="match status" value="2"/>
</dbReference>
<sequence length="380" mass="42139">MRGYLVATSKREVTAQLAEQQIKVTHIQRRQRLRMQQRIAAHDIMVFARQMATMIRAHIPLLQALHATLESQKKPAMATLIHQLAESVAAGDEFARALGRHPRHFDTLFLNLVEAGEQSGRLADMLERIAHHQEKMATLKQRIKKALWYPLTVLFVGLSVTLLLLIKVVPEFESMFQGLDAELPWLTQFTVMLSTQAQLYWPLLLVAIALAAFAIKLGLRSPRVAYALDAWILRLPCVGGLAQKAAVARFASTLATTAAAGIPLTEGLRTARGATRNRVYVRAMTHVEEDIASGQPLYTAMRLTNRFPVMAIQMIHIGEASGALEALLGRVADYYDKEVDTHVDTLTSLMEPLVIVVLGILVGAVVLAMYLPIFHMGMAL</sequence>
<keyword evidence="7 10" id="KW-1133">Transmembrane helix</keyword>
<evidence type="ECO:0000256" key="6">
    <source>
        <dbReference type="ARBA" id="ARBA00022692"/>
    </source>
</evidence>
<evidence type="ECO:0000256" key="7">
    <source>
        <dbReference type="ARBA" id="ARBA00022989"/>
    </source>
</evidence>
<comment type="caution">
    <text evidence="12">The sequence shown here is derived from an EMBL/GenBank/DDBJ whole genome shotgun (WGS) entry which is preliminary data.</text>
</comment>
<dbReference type="PROSITE" id="PS00874">
    <property type="entry name" value="T2SP_F"/>
    <property type="match status" value="1"/>
</dbReference>
<evidence type="ECO:0000256" key="5">
    <source>
        <dbReference type="ARBA" id="ARBA00022519"/>
    </source>
</evidence>
<keyword evidence="6 9" id="KW-0812">Transmembrane</keyword>
<evidence type="ECO:0000313" key="12">
    <source>
        <dbReference type="EMBL" id="MCS2609368.1"/>
    </source>
</evidence>
<dbReference type="InterPro" id="IPR042094">
    <property type="entry name" value="T2SS_GspF_sf"/>
</dbReference>
<dbReference type="RefSeq" id="WP_259035870.1">
    <property type="nucleotide sequence ID" value="NZ_JAJISC010000003.1"/>
</dbReference>
<evidence type="ECO:0000256" key="3">
    <source>
        <dbReference type="ARBA" id="ARBA00022448"/>
    </source>
</evidence>
<dbReference type="InterPro" id="IPR018076">
    <property type="entry name" value="T2SS_GspF_dom"/>
</dbReference>
<evidence type="ECO:0000256" key="1">
    <source>
        <dbReference type="ARBA" id="ARBA00004429"/>
    </source>
</evidence>
<keyword evidence="4" id="KW-1003">Cell membrane</keyword>
<evidence type="ECO:0000256" key="8">
    <source>
        <dbReference type="ARBA" id="ARBA00023136"/>
    </source>
</evidence>
<dbReference type="PRINTS" id="PR00812">
    <property type="entry name" value="BCTERIALGSPF"/>
</dbReference>
<proteinExistence type="inferred from homology"/>
<dbReference type="Pfam" id="PF00482">
    <property type="entry name" value="T2SSF"/>
    <property type="match status" value="2"/>
</dbReference>
<evidence type="ECO:0000256" key="9">
    <source>
        <dbReference type="RuleBase" id="RU003923"/>
    </source>
</evidence>
<gene>
    <name evidence="12" type="ORF">LLY24_08570</name>
</gene>
<evidence type="ECO:0000256" key="4">
    <source>
        <dbReference type="ARBA" id="ARBA00022475"/>
    </source>
</evidence>
<dbReference type="InterPro" id="IPR003004">
    <property type="entry name" value="GspF/PilC"/>
</dbReference>
<accession>A0ABT2ECS2</accession>
<protein>
    <submittedName>
        <fullName evidence="12">Type II secretion system F family protein</fullName>
    </submittedName>
</protein>
<feature type="domain" description="Type II secretion system protein GspF" evidence="11">
    <location>
        <begin position="47"/>
        <end position="170"/>
    </location>
</feature>
<dbReference type="InterPro" id="IPR001992">
    <property type="entry name" value="T2SS_GspF/T4SS_PilC_CS"/>
</dbReference>
<evidence type="ECO:0000256" key="2">
    <source>
        <dbReference type="ARBA" id="ARBA00005745"/>
    </source>
</evidence>
<dbReference type="Proteomes" id="UP001165542">
    <property type="component" value="Unassembled WGS sequence"/>
</dbReference>
<feature type="domain" description="Type II secretion system protein GspF" evidence="11">
    <location>
        <begin position="250"/>
        <end position="372"/>
    </location>
</feature>
<evidence type="ECO:0000313" key="13">
    <source>
        <dbReference type="Proteomes" id="UP001165542"/>
    </source>
</evidence>
<keyword evidence="5" id="KW-0997">Cell inner membrane</keyword>
<feature type="transmembrane region" description="Helical" evidence="10">
    <location>
        <begin position="199"/>
        <end position="219"/>
    </location>
</feature>
<reference evidence="12" key="1">
    <citation type="submission" date="2021-11" db="EMBL/GenBank/DDBJ databases">
        <title>Halomonas sp., isolated from a coastal aquaculture zone in Dongshan Bay.</title>
        <authorList>
            <person name="Lin W."/>
        </authorList>
    </citation>
    <scope>NUCLEOTIDE SEQUENCE</scope>
    <source>
        <strain evidence="12">Yzlin-01</strain>
    </source>
</reference>
<comment type="subcellular location">
    <subcellularLocation>
        <location evidence="1 9">Cell inner membrane</location>
        <topology evidence="1 9">Multi-pass membrane protein</topology>
    </subcellularLocation>
</comment>
<keyword evidence="13" id="KW-1185">Reference proteome</keyword>
<comment type="similarity">
    <text evidence="2 9">Belongs to the GSP F family.</text>
</comment>
<dbReference type="PANTHER" id="PTHR30012:SF7">
    <property type="entry name" value="PROTEIN TRANSPORT PROTEIN HOFC HOMOLOG"/>
    <property type="match status" value="1"/>
</dbReference>
<feature type="transmembrane region" description="Helical" evidence="10">
    <location>
        <begin position="353"/>
        <end position="373"/>
    </location>
</feature>
<dbReference type="PANTHER" id="PTHR30012">
    <property type="entry name" value="GENERAL SECRETION PATHWAY PROTEIN"/>
    <property type="match status" value="1"/>
</dbReference>
<keyword evidence="8 10" id="KW-0472">Membrane</keyword>
<evidence type="ECO:0000259" key="11">
    <source>
        <dbReference type="Pfam" id="PF00482"/>
    </source>
</evidence>
<evidence type="ECO:0000256" key="10">
    <source>
        <dbReference type="SAM" id="Phobius"/>
    </source>
</evidence>